<dbReference type="EMBL" id="OX459937">
    <property type="protein sequence ID" value="CAI9152532.1"/>
    <property type="molecule type" value="Genomic_DNA"/>
</dbReference>
<evidence type="ECO:0000313" key="1">
    <source>
        <dbReference type="EMBL" id="CAI9152532.1"/>
    </source>
</evidence>
<keyword evidence="2" id="KW-1185">Reference proteome</keyword>
<name>A0ABN8XW16_RANTA</name>
<gene>
    <name evidence="1" type="ORF">MRATA1EN1_LOCUS1494</name>
</gene>
<reference evidence="1" key="1">
    <citation type="submission" date="2023-04" db="EMBL/GenBank/DDBJ databases">
        <authorList>
            <consortium name="ELIXIR-Norway"/>
        </authorList>
    </citation>
    <scope>NUCLEOTIDE SEQUENCE [LARGE SCALE GENOMIC DNA]</scope>
</reference>
<organism evidence="1 2">
    <name type="scientific">Rangifer tarandus platyrhynchus</name>
    <name type="common">Svalbard reindeer</name>
    <dbReference type="NCBI Taxonomy" id="3082113"/>
    <lineage>
        <taxon>Eukaryota</taxon>
        <taxon>Metazoa</taxon>
        <taxon>Chordata</taxon>
        <taxon>Craniata</taxon>
        <taxon>Vertebrata</taxon>
        <taxon>Euteleostomi</taxon>
        <taxon>Mammalia</taxon>
        <taxon>Eutheria</taxon>
        <taxon>Laurasiatheria</taxon>
        <taxon>Artiodactyla</taxon>
        <taxon>Ruminantia</taxon>
        <taxon>Pecora</taxon>
        <taxon>Cervidae</taxon>
        <taxon>Odocoileinae</taxon>
        <taxon>Rangifer</taxon>
    </lineage>
</organism>
<protein>
    <submittedName>
        <fullName evidence="1">Uncharacterized protein</fullName>
    </submittedName>
</protein>
<evidence type="ECO:0000313" key="2">
    <source>
        <dbReference type="Proteomes" id="UP001176941"/>
    </source>
</evidence>
<accession>A0ABN8XW16</accession>
<proteinExistence type="predicted"/>
<sequence>MPRGSRWSLRLSKELNNQIESFNSPSLEKVGSQRQGCSDREGTPATARVRPGLCFYYAATCCTVRPPLFCFLLSSRPEANAQKSTGKTLINKIYSAHLASCRTR</sequence>
<dbReference type="Proteomes" id="UP001176941">
    <property type="component" value="Chromosome 1"/>
</dbReference>